<dbReference type="PANTHER" id="PTHR30413">
    <property type="entry name" value="INNER MEMBRANE TRANSPORT PERMEASE"/>
    <property type="match status" value="1"/>
</dbReference>
<evidence type="ECO:0000256" key="2">
    <source>
        <dbReference type="ARBA" id="ARBA00007783"/>
    </source>
</evidence>
<dbReference type="InterPro" id="IPR013525">
    <property type="entry name" value="ABC2_TM"/>
</dbReference>
<comment type="subcellular location">
    <subcellularLocation>
        <location evidence="9">Cell inner membrane</location>
        <topology evidence="9">Multi-pass membrane protein</topology>
    </subcellularLocation>
    <subcellularLocation>
        <location evidence="1">Cell membrane</location>
        <topology evidence="1">Multi-pass membrane protein</topology>
    </subcellularLocation>
</comment>
<evidence type="ECO:0000256" key="8">
    <source>
        <dbReference type="ARBA" id="ARBA00023136"/>
    </source>
</evidence>
<comment type="caution">
    <text evidence="11">The sequence shown here is derived from an EMBL/GenBank/DDBJ whole genome shotgun (WGS) entry which is preliminary data.</text>
</comment>
<dbReference type="EMBL" id="JAHUZE010000003">
    <property type="protein sequence ID" value="MBV7380181.1"/>
    <property type="molecule type" value="Genomic_DNA"/>
</dbReference>
<feature type="transmembrane region" description="Helical" evidence="9">
    <location>
        <begin position="86"/>
        <end position="110"/>
    </location>
</feature>
<evidence type="ECO:0000256" key="6">
    <source>
        <dbReference type="ARBA" id="ARBA00022989"/>
    </source>
</evidence>
<evidence type="ECO:0000256" key="3">
    <source>
        <dbReference type="ARBA" id="ARBA00022448"/>
    </source>
</evidence>
<evidence type="ECO:0000256" key="5">
    <source>
        <dbReference type="ARBA" id="ARBA00022692"/>
    </source>
</evidence>
<gene>
    <name evidence="11" type="ORF">KJP28_14710</name>
</gene>
<comment type="similarity">
    <text evidence="2 9">Belongs to the ABC-2 integral membrane protein family.</text>
</comment>
<evidence type="ECO:0000313" key="12">
    <source>
        <dbReference type="Proteomes" id="UP000756530"/>
    </source>
</evidence>
<evidence type="ECO:0000256" key="1">
    <source>
        <dbReference type="ARBA" id="ARBA00004651"/>
    </source>
</evidence>
<comment type="caution">
    <text evidence="9">Lacks conserved residue(s) required for the propagation of feature annotation.</text>
</comment>
<keyword evidence="3 9" id="KW-0813">Transport</keyword>
<dbReference type="Pfam" id="PF01061">
    <property type="entry name" value="ABC2_membrane"/>
    <property type="match status" value="1"/>
</dbReference>
<keyword evidence="6 9" id="KW-1133">Transmembrane helix</keyword>
<evidence type="ECO:0000256" key="9">
    <source>
        <dbReference type="RuleBase" id="RU361157"/>
    </source>
</evidence>
<feature type="transmembrane region" description="Helical" evidence="9">
    <location>
        <begin position="163"/>
        <end position="186"/>
    </location>
</feature>
<dbReference type="PROSITE" id="PS51012">
    <property type="entry name" value="ABC_TM2"/>
    <property type="match status" value="1"/>
</dbReference>
<evidence type="ECO:0000259" key="10">
    <source>
        <dbReference type="PROSITE" id="PS51012"/>
    </source>
</evidence>
<keyword evidence="7" id="KW-0625">Polysaccharide transport</keyword>
<name>A0ABS6T4L0_9RHOB</name>
<keyword evidence="12" id="KW-1185">Reference proteome</keyword>
<dbReference type="RefSeq" id="WP_218393370.1">
    <property type="nucleotide sequence ID" value="NZ_JAHUZE010000003.1"/>
</dbReference>
<keyword evidence="5 9" id="KW-0812">Transmembrane</keyword>
<keyword evidence="4 9" id="KW-1003">Cell membrane</keyword>
<feature type="domain" description="ABC transmembrane type-2" evidence="10">
    <location>
        <begin position="50"/>
        <end position="271"/>
    </location>
</feature>
<keyword evidence="7" id="KW-0762">Sugar transport</keyword>
<feature type="transmembrane region" description="Helical" evidence="9">
    <location>
        <begin position="51"/>
        <end position="74"/>
    </location>
</feature>
<dbReference type="PANTHER" id="PTHR30413:SF10">
    <property type="entry name" value="CAPSULE POLYSACCHARIDE EXPORT INNER-MEMBRANE PROTEIN CTRC"/>
    <property type="match status" value="1"/>
</dbReference>
<dbReference type="InterPro" id="IPR047817">
    <property type="entry name" value="ABC2_TM_bact-type"/>
</dbReference>
<sequence>MSATAPPEIEIPKALQPIGSTGRMRSFPTFRSVFALMLREMGQKYGKSPGGYLWALASPMIFIMVMTIAFSLLARTPPIGKTFIMFYASGFLVFSIFNQLAGPVSGALTFNKSLLQFPTVTWIDSIIARFLLNFLTALIVYFILLYAIAFFSPESPRFDVPLMLEAVVLAGGISLAWGVFTCYLFAELPVLGDFWKFASRPLFIASGVLFMYEDFPESVQNILYWNPLMHVVSLGRAAVYPRYDAAFVSTTYVMLFIMLLLVPGLLLVRQHHDRLLNRGK</sequence>
<feature type="transmembrane region" description="Helical" evidence="9">
    <location>
        <begin position="245"/>
        <end position="268"/>
    </location>
</feature>
<protein>
    <recommendedName>
        <fullName evidence="9">Transport permease protein</fullName>
    </recommendedName>
</protein>
<feature type="transmembrane region" description="Helical" evidence="9">
    <location>
        <begin position="130"/>
        <end position="151"/>
    </location>
</feature>
<reference evidence="11 12" key="1">
    <citation type="submission" date="2021-05" db="EMBL/GenBank/DDBJ databases">
        <title>Culturable bacteria isolated from Daya Bay.</title>
        <authorList>
            <person name="Zheng W."/>
            <person name="Yu S."/>
            <person name="Huang Y."/>
        </authorList>
    </citation>
    <scope>NUCLEOTIDE SEQUENCE [LARGE SCALE GENOMIC DNA]</scope>
    <source>
        <strain evidence="11 12">DP4N28-5</strain>
    </source>
</reference>
<keyword evidence="8 9" id="KW-0472">Membrane</keyword>
<accession>A0ABS6T4L0</accession>
<evidence type="ECO:0000256" key="4">
    <source>
        <dbReference type="ARBA" id="ARBA00022475"/>
    </source>
</evidence>
<dbReference type="Proteomes" id="UP000756530">
    <property type="component" value="Unassembled WGS sequence"/>
</dbReference>
<proteinExistence type="inferred from homology"/>
<evidence type="ECO:0000256" key="7">
    <source>
        <dbReference type="ARBA" id="ARBA00023047"/>
    </source>
</evidence>
<evidence type="ECO:0000313" key="11">
    <source>
        <dbReference type="EMBL" id="MBV7380181.1"/>
    </source>
</evidence>
<organism evidence="11 12">
    <name type="scientific">Maritimibacter dapengensis</name>
    <dbReference type="NCBI Taxonomy" id="2836868"/>
    <lineage>
        <taxon>Bacteria</taxon>
        <taxon>Pseudomonadati</taxon>
        <taxon>Pseudomonadota</taxon>
        <taxon>Alphaproteobacteria</taxon>
        <taxon>Rhodobacterales</taxon>
        <taxon>Roseobacteraceae</taxon>
        <taxon>Maritimibacter</taxon>
    </lineage>
</organism>